<feature type="compositionally biased region" description="Polar residues" evidence="7">
    <location>
        <begin position="723"/>
        <end position="734"/>
    </location>
</feature>
<protein>
    <recommendedName>
        <fullName evidence="9">Proline-rich transmembrane protein 3/4 domain-containing protein</fullName>
    </recommendedName>
</protein>
<dbReference type="PANTHER" id="PTHR35578">
    <property type="entry name" value="PROLINE-RICH TRANSMEMBRANE PROTEIN 4-RELATED"/>
    <property type="match status" value="1"/>
</dbReference>
<accession>A0A8J2WJV5</accession>
<feature type="region of interest" description="Disordered" evidence="7">
    <location>
        <begin position="193"/>
        <end position="253"/>
    </location>
</feature>
<dbReference type="Pfam" id="PF25987">
    <property type="entry name" value="PRRT3"/>
    <property type="match status" value="1"/>
</dbReference>
<proteinExistence type="predicted"/>
<feature type="transmembrane region" description="Helical" evidence="8">
    <location>
        <begin position="465"/>
        <end position="488"/>
    </location>
</feature>
<reference evidence="10" key="1">
    <citation type="submission" date="2021-11" db="EMBL/GenBank/DDBJ databases">
        <authorList>
            <person name="Schell T."/>
        </authorList>
    </citation>
    <scope>NUCLEOTIDE SEQUENCE</scope>
    <source>
        <strain evidence="10">M5</strain>
    </source>
</reference>
<evidence type="ECO:0000256" key="5">
    <source>
        <dbReference type="ARBA" id="ARBA00022989"/>
    </source>
</evidence>
<dbReference type="InterPro" id="IPR059081">
    <property type="entry name" value="PRRT3-4"/>
</dbReference>
<feature type="compositionally biased region" description="Polar residues" evidence="7">
    <location>
        <begin position="226"/>
        <end position="241"/>
    </location>
</feature>
<dbReference type="PANTHER" id="PTHR35578:SF6">
    <property type="entry name" value="PROLINE-RICH TRANSMEMBRANE PROTEIN 4"/>
    <property type="match status" value="1"/>
</dbReference>
<keyword evidence="5 8" id="KW-1133">Transmembrane helix</keyword>
<dbReference type="Proteomes" id="UP000789390">
    <property type="component" value="Unassembled WGS sequence"/>
</dbReference>
<comment type="caution">
    <text evidence="10">The sequence shown here is derived from an EMBL/GenBank/DDBJ whole genome shotgun (WGS) entry which is preliminary data.</text>
</comment>
<feature type="compositionally biased region" description="Polar residues" evidence="7">
    <location>
        <begin position="126"/>
        <end position="139"/>
    </location>
</feature>
<evidence type="ECO:0000259" key="9">
    <source>
        <dbReference type="Pfam" id="PF25987"/>
    </source>
</evidence>
<feature type="region of interest" description="Disordered" evidence="7">
    <location>
        <begin position="701"/>
        <end position="744"/>
    </location>
</feature>
<feature type="transmembrane region" description="Helical" evidence="8">
    <location>
        <begin position="259"/>
        <end position="280"/>
    </location>
</feature>
<keyword evidence="11" id="KW-1185">Reference proteome</keyword>
<keyword evidence="4" id="KW-0732">Signal</keyword>
<dbReference type="InterPro" id="IPR052836">
    <property type="entry name" value="PRRT_domain-containing"/>
</dbReference>
<keyword evidence="2" id="KW-0597">Phosphoprotein</keyword>
<dbReference type="EMBL" id="CAKKLH010000056">
    <property type="protein sequence ID" value="CAH0101277.1"/>
    <property type="molecule type" value="Genomic_DNA"/>
</dbReference>
<organism evidence="10 11">
    <name type="scientific">Daphnia galeata</name>
    <dbReference type="NCBI Taxonomy" id="27404"/>
    <lineage>
        <taxon>Eukaryota</taxon>
        <taxon>Metazoa</taxon>
        <taxon>Ecdysozoa</taxon>
        <taxon>Arthropoda</taxon>
        <taxon>Crustacea</taxon>
        <taxon>Branchiopoda</taxon>
        <taxon>Diplostraca</taxon>
        <taxon>Cladocera</taxon>
        <taxon>Anomopoda</taxon>
        <taxon>Daphniidae</taxon>
        <taxon>Daphnia</taxon>
    </lineage>
</organism>
<gene>
    <name evidence="10" type="ORF">DGAL_LOCUS3605</name>
</gene>
<feature type="compositionally biased region" description="Low complexity" evidence="7">
    <location>
        <begin position="193"/>
        <end position="218"/>
    </location>
</feature>
<evidence type="ECO:0000256" key="7">
    <source>
        <dbReference type="SAM" id="MobiDB-lite"/>
    </source>
</evidence>
<evidence type="ECO:0000256" key="8">
    <source>
        <dbReference type="SAM" id="Phobius"/>
    </source>
</evidence>
<comment type="subcellular location">
    <subcellularLocation>
        <location evidence="1">Membrane</location>
        <topology evidence="1">Multi-pass membrane protein</topology>
    </subcellularLocation>
</comment>
<feature type="compositionally biased region" description="Polar residues" evidence="7">
    <location>
        <begin position="105"/>
        <end position="116"/>
    </location>
</feature>
<evidence type="ECO:0000256" key="2">
    <source>
        <dbReference type="ARBA" id="ARBA00022553"/>
    </source>
</evidence>
<sequence>MALPPLVDLRLELAKVAIVLSPQSSIYNDHCTPSTTTESIEDDEALDTTTHGYNSDNRRQRQTVTLLSPPPSVGRQLCTLVPIRSKPVFEFDTRVFDFIPYDRTPTPSDPNRQYNPNVPGLRGPSRINTARNPGNNQPFNLRPTLPPLVDLSGVGQSGNRFVTTIKHHTTTTVTPSTTTESIEDDEALDTTTITATSTTTTTVTPPSTTTVTTTNTPPERGPHEVSTASSGRGHPSTSTRDVTNRVETEEQVTGADRDAAWSIQVYGTSTLFALLGMFALSNLMRLRSSTRRLLNTSHCLSIQLLVLFLAITRSIHLLYDAYNHRRLLPPALAFSIFNVAFPCLSSALAVLLLGIFKATKLQVMPSVLVKPALWAALVAFHFALSLSIDIVVGSVGGLFSLHLASQAYFVLWSLALSLGYLAAFGPATRAAISLQTETVRSHLTALHVHGASLPRYLPHPTLLRAVRVTLAAAILALLVAAFQLYGMFGVYGLPWRQQPNTATGSSSHGIGIGNSAVPVVLTAEFLARYQGLQRERNLNVDALREVLGLPSSLSSMEQAADEKRLDHWPVATENFWPWWTYQLIARLLEFIMAALIAYVAVQPLRYNQSTLAEKQGDVSGPSSSSTAKKSSLWMFAGRSFKNGSIDTLSTLCCHSNRSAMARNGTGSGETAVGGVMTDLSPIKSVTSDESPYPPANLRNYCYSNPTSSHQHQHHHLHQVQQQMERSSGSIPPNHSATSSASSSAFTTLYDSKRSSSQMQHQRPRCSIAMSHPQVSSVLVNDSGFIRFRDGIDSADQMEQPYEEVDRQRGAASSGDPHHSHQHIYQELGYKAPSMTYYSTASSMTSSSNTNKGTATTPSVCTYEHLCRRGLAGYYEPQLYEMQLPNNAQLLSLLAKESCQVFQTCNIYGGSLAGQHPSVPAQHLLRHQHCQHCQHCNCSSSSQHLASGVDTHDESPVASLCGQKSSNYESYGPKPEGQSPANQSDVLQVITPPDMRNIPIFL</sequence>
<evidence type="ECO:0000256" key="3">
    <source>
        <dbReference type="ARBA" id="ARBA00022692"/>
    </source>
</evidence>
<evidence type="ECO:0000256" key="4">
    <source>
        <dbReference type="ARBA" id="ARBA00022729"/>
    </source>
</evidence>
<feature type="region of interest" description="Disordered" evidence="7">
    <location>
        <begin position="102"/>
        <end position="141"/>
    </location>
</feature>
<keyword evidence="3 8" id="KW-0812">Transmembrane</keyword>
<feature type="domain" description="Proline-rich transmembrane protein 3/4" evidence="9">
    <location>
        <begin position="260"/>
        <end position="494"/>
    </location>
</feature>
<evidence type="ECO:0000313" key="10">
    <source>
        <dbReference type="EMBL" id="CAH0101277.1"/>
    </source>
</evidence>
<feature type="transmembrane region" description="Helical" evidence="8">
    <location>
        <begin position="331"/>
        <end position="353"/>
    </location>
</feature>
<evidence type="ECO:0000256" key="6">
    <source>
        <dbReference type="ARBA" id="ARBA00023136"/>
    </source>
</evidence>
<name>A0A8J2WJV5_9CRUS</name>
<dbReference type="OrthoDB" id="10066605at2759"/>
<evidence type="ECO:0000256" key="1">
    <source>
        <dbReference type="ARBA" id="ARBA00004141"/>
    </source>
</evidence>
<keyword evidence="6 8" id="KW-0472">Membrane</keyword>
<feature type="transmembrane region" description="Helical" evidence="8">
    <location>
        <begin position="373"/>
        <end position="401"/>
    </location>
</feature>
<feature type="region of interest" description="Disordered" evidence="7">
    <location>
        <begin position="30"/>
        <end position="62"/>
    </location>
</feature>
<feature type="transmembrane region" description="Helical" evidence="8">
    <location>
        <begin position="407"/>
        <end position="425"/>
    </location>
</feature>
<dbReference type="AlphaFoldDB" id="A0A8J2WJV5"/>
<feature type="transmembrane region" description="Helical" evidence="8">
    <location>
        <begin position="300"/>
        <end position="319"/>
    </location>
</feature>
<evidence type="ECO:0000313" key="11">
    <source>
        <dbReference type="Proteomes" id="UP000789390"/>
    </source>
</evidence>
<feature type="compositionally biased region" description="Low complexity" evidence="7">
    <location>
        <begin position="735"/>
        <end position="744"/>
    </location>
</feature>
<feature type="region of interest" description="Disordered" evidence="7">
    <location>
        <begin position="799"/>
        <end position="820"/>
    </location>
</feature>